<dbReference type="PANTHER" id="PTHR42648:SF26">
    <property type="entry name" value="INTEGRASE CATALYTIC DOMAIN-CONTAINING PROTEIN"/>
    <property type="match status" value="1"/>
</dbReference>
<keyword evidence="5" id="KW-1185">Reference proteome</keyword>
<dbReference type="InterPro" id="IPR001584">
    <property type="entry name" value="Integrase_cat-core"/>
</dbReference>
<evidence type="ECO:0000259" key="3">
    <source>
        <dbReference type="PROSITE" id="PS50994"/>
    </source>
</evidence>
<dbReference type="Pfam" id="PF00665">
    <property type="entry name" value="rve"/>
    <property type="match status" value="1"/>
</dbReference>
<dbReference type="GO" id="GO:0003676">
    <property type="term" value="F:nucleic acid binding"/>
    <property type="evidence" value="ECO:0007669"/>
    <property type="project" value="InterPro"/>
</dbReference>
<dbReference type="InterPro" id="IPR054722">
    <property type="entry name" value="PolX-like_BBD"/>
</dbReference>
<dbReference type="InterPro" id="IPR039537">
    <property type="entry name" value="Retrotran_Ty1/copia-like"/>
</dbReference>
<evidence type="ECO:0000313" key="5">
    <source>
        <dbReference type="Proteomes" id="UP000634136"/>
    </source>
</evidence>
<dbReference type="OrthoDB" id="1436019at2759"/>
<dbReference type="Pfam" id="PF13976">
    <property type="entry name" value="gag_pre-integrs"/>
    <property type="match status" value="1"/>
</dbReference>
<dbReference type="PANTHER" id="PTHR42648">
    <property type="entry name" value="TRANSPOSASE, PUTATIVE-RELATED"/>
    <property type="match status" value="1"/>
</dbReference>
<reference evidence="4" key="1">
    <citation type="submission" date="2020-09" db="EMBL/GenBank/DDBJ databases">
        <title>Genome-Enabled Discovery of Anthraquinone Biosynthesis in Senna tora.</title>
        <authorList>
            <person name="Kang S.-H."/>
            <person name="Pandey R.P."/>
            <person name="Lee C.-M."/>
            <person name="Sim J.-S."/>
            <person name="Jeong J.-T."/>
            <person name="Choi B.-S."/>
            <person name="Jung M."/>
            <person name="Ginzburg D."/>
            <person name="Zhao K."/>
            <person name="Won S.Y."/>
            <person name="Oh T.-J."/>
            <person name="Yu Y."/>
            <person name="Kim N.-H."/>
            <person name="Lee O.R."/>
            <person name="Lee T.-H."/>
            <person name="Bashyal P."/>
            <person name="Kim T.-S."/>
            <person name="Lee W.-H."/>
            <person name="Kawkins C."/>
            <person name="Kim C.-K."/>
            <person name="Kim J.S."/>
            <person name="Ahn B.O."/>
            <person name="Rhee S.Y."/>
            <person name="Sohng J.K."/>
        </authorList>
    </citation>
    <scope>NUCLEOTIDE SEQUENCE</scope>
    <source>
        <tissue evidence="4">Leaf</tissue>
    </source>
</reference>
<dbReference type="EMBL" id="JAAIUW010000010">
    <property type="protein sequence ID" value="KAF7811615.1"/>
    <property type="molecule type" value="Genomic_DNA"/>
</dbReference>
<evidence type="ECO:0000256" key="1">
    <source>
        <dbReference type="ARBA" id="ARBA00022670"/>
    </source>
</evidence>
<evidence type="ECO:0000313" key="4">
    <source>
        <dbReference type="EMBL" id="KAF7811615.1"/>
    </source>
</evidence>
<dbReference type="PROSITE" id="PS50994">
    <property type="entry name" value="INTEGRASE"/>
    <property type="match status" value="1"/>
</dbReference>
<dbReference type="InterPro" id="IPR025724">
    <property type="entry name" value="GAG-pre-integrase_dom"/>
</dbReference>
<organism evidence="4 5">
    <name type="scientific">Senna tora</name>
    <dbReference type="NCBI Taxonomy" id="362788"/>
    <lineage>
        <taxon>Eukaryota</taxon>
        <taxon>Viridiplantae</taxon>
        <taxon>Streptophyta</taxon>
        <taxon>Embryophyta</taxon>
        <taxon>Tracheophyta</taxon>
        <taxon>Spermatophyta</taxon>
        <taxon>Magnoliopsida</taxon>
        <taxon>eudicotyledons</taxon>
        <taxon>Gunneridae</taxon>
        <taxon>Pentapetalae</taxon>
        <taxon>rosids</taxon>
        <taxon>fabids</taxon>
        <taxon>Fabales</taxon>
        <taxon>Fabaceae</taxon>
        <taxon>Caesalpinioideae</taxon>
        <taxon>Cassia clade</taxon>
        <taxon>Senna</taxon>
    </lineage>
</organism>
<accession>A0A834SWP4</accession>
<dbReference type="InterPro" id="IPR012337">
    <property type="entry name" value="RNaseH-like_sf"/>
</dbReference>
<feature type="domain" description="Integrase catalytic" evidence="3">
    <location>
        <begin position="375"/>
        <end position="539"/>
    </location>
</feature>
<sequence length="614" mass="67796">MRKDDYSVTEIEALLLAQEARHEKVKKQVENVSANVAQRSFLQNGRGQQSFHKGGFQNGRGGNGFFSQRGGFQNGGAQRRGFLNGNSQNRSFRVQGGRVWQNSKPQCQVCGRMGHIGVNCYNRFNQSFTEATLVQFISQNQNSQNKQNGGVSAEALLATPETLNDDAWFADNDASNHLTNDVSNLQVKQSYDGGEQVHIANGSGSDIVHIGNSELLSNSKIVKLNQILHVSKNLLSISKFAKDNRVFFEFHSERCFVKSQDDHRVLLEGRIKRGLYLFDSLNFSHKVSNPVSVNTASTNVSSSACSFPFVAIFVSSSSNFGLWHCRLGHLAFPVVKSVLTACNLPTLNNKNDAQFCEACCLGKIHAVSFPSSSTMYNFPLELVYSDLWGPAPVNSSRNFRYYISFVDAFSKYTWVYLLKAKSNAFEAFKMFKAQAELQLNTKIKSFQSDSGGEFRSFSKFLEDNGIQHRLSCPHTHQQNVSAERKHRHIIEVTLSLLAHASLPLKFWDEAILSSVFLVNRLPTPVLNGSCPLQKHPPTSVSFVVDPTVSSSPSVPIVLTPINSTHTRVLSTQNLPTNIPNNSGLNVAGSLVPSLIDGSTDEGSESSRTDSARVV</sequence>
<dbReference type="Pfam" id="PF22936">
    <property type="entry name" value="Pol_BBD"/>
    <property type="match status" value="1"/>
</dbReference>
<evidence type="ECO:0000256" key="2">
    <source>
        <dbReference type="SAM" id="MobiDB-lite"/>
    </source>
</evidence>
<dbReference type="Gene3D" id="3.30.420.10">
    <property type="entry name" value="Ribonuclease H-like superfamily/Ribonuclease H"/>
    <property type="match status" value="1"/>
</dbReference>
<proteinExistence type="predicted"/>
<feature type="region of interest" description="Disordered" evidence="2">
    <location>
        <begin position="595"/>
        <end position="614"/>
    </location>
</feature>
<comment type="caution">
    <text evidence="4">The sequence shown here is derived from an EMBL/GenBank/DDBJ whole genome shotgun (WGS) entry which is preliminary data.</text>
</comment>
<protein>
    <submittedName>
        <fullName evidence="4">Retrovirus-related Pol polyprotein from transposon TNT 1-94</fullName>
    </submittedName>
</protein>
<dbReference type="GO" id="GO:0006508">
    <property type="term" value="P:proteolysis"/>
    <property type="evidence" value="ECO:0007669"/>
    <property type="project" value="UniProtKB-KW"/>
</dbReference>
<dbReference type="InterPro" id="IPR036397">
    <property type="entry name" value="RNaseH_sf"/>
</dbReference>
<dbReference type="AlphaFoldDB" id="A0A834SWP4"/>
<gene>
    <name evidence="4" type="ORF">G2W53_032591</name>
</gene>
<dbReference type="Proteomes" id="UP000634136">
    <property type="component" value="Unassembled WGS sequence"/>
</dbReference>
<feature type="region of interest" description="Disordered" evidence="2">
    <location>
        <begin position="46"/>
        <end position="70"/>
    </location>
</feature>
<dbReference type="GO" id="GO:0015074">
    <property type="term" value="P:DNA integration"/>
    <property type="evidence" value="ECO:0007669"/>
    <property type="project" value="InterPro"/>
</dbReference>
<dbReference type="GO" id="GO:0008233">
    <property type="term" value="F:peptidase activity"/>
    <property type="evidence" value="ECO:0007669"/>
    <property type="project" value="UniProtKB-KW"/>
</dbReference>
<dbReference type="SUPFAM" id="SSF53098">
    <property type="entry name" value="Ribonuclease H-like"/>
    <property type="match status" value="1"/>
</dbReference>
<name>A0A834SWP4_9FABA</name>
<feature type="compositionally biased region" description="Basic and acidic residues" evidence="2">
    <location>
        <begin position="604"/>
        <end position="614"/>
    </location>
</feature>
<keyword evidence="1" id="KW-0645">Protease</keyword>
<keyword evidence="1" id="KW-0378">Hydrolase</keyword>